<organism evidence="1 2">
    <name type="scientific">Elysia crispata</name>
    <name type="common">lettuce slug</name>
    <dbReference type="NCBI Taxonomy" id="231223"/>
    <lineage>
        <taxon>Eukaryota</taxon>
        <taxon>Metazoa</taxon>
        <taxon>Spiralia</taxon>
        <taxon>Lophotrochozoa</taxon>
        <taxon>Mollusca</taxon>
        <taxon>Gastropoda</taxon>
        <taxon>Heterobranchia</taxon>
        <taxon>Euthyneura</taxon>
        <taxon>Panpulmonata</taxon>
        <taxon>Sacoglossa</taxon>
        <taxon>Placobranchoidea</taxon>
        <taxon>Plakobranchidae</taxon>
        <taxon>Elysia</taxon>
    </lineage>
</organism>
<gene>
    <name evidence="1" type="ORF">RRG08_001077</name>
</gene>
<accession>A0AAE1AVR1</accession>
<dbReference type="Gene3D" id="3.40.710.10">
    <property type="entry name" value="DD-peptidase/beta-lactamase superfamily"/>
    <property type="match status" value="1"/>
</dbReference>
<evidence type="ECO:0000313" key="1">
    <source>
        <dbReference type="EMBL" id="KAK3794930.1"/>
    </source>
</evidence>
<evidence type="ECO:0000313" key="2">
    <source>
        <dbReference type="Proteomes" id="UP001283361"/>
    </source>
</evidence>
<evidence type="ECO:0008006" key="3">
    <source>
        <dbReference type="Google" id="ProtNLM"/>
    </source>
</evidence>
<reference evidence="1" key="1">
    <citation type="journal article" date="2023" name="G3 (Bethesda)">
        <title>A reference genome for the long-term kleptoplast-retaining sea slug Elysia crispata morphotype clarki.</title>
        <authorList>
            <person name="Eastman K.E."/>
            <person name="Pendleton A.L."/>
            <person name="Shaikh M.A."/>
            <person name="Suttiyut T."/>
            <person name="Ogas R."/>
            <person name="Tomko P."/>
            <person name="Gavelis G."/>
            <person name="Widhalm J.R."/>
            <person name="Wisecaver J.H."/>
        </authorList>
    </citation>
    <scope>NUCLEOTIDE SEQUENCE</scope>
    <source>
        <strain evidence="1">ECLA1</strain>
    </source>
</reference>
<name>A0AAE1AVR1_9GAST</name>
<proteinExistence type="predicted"/>
<dbReference type="AlphaFoldDB" id="A0AAE1AVR1"/>
<comment type="caution">
    <text evidence="1">The sequence shown here is derived from an EMBL/GenBank/DDBJ whole genome shotgun (WGS) entry which is preliminary data.</text>
</comment>
<dbReference type="EMBL" id="JAWDGP010001087">
    <property type="protein sequence ID" value="KAK3794930.1"/>
    <property type="molecule type" value="Genomic_DNA"/>
</dbReference>
<dbReference type="InterPro" id="IPR012338">
    <property type="entry name" value="Beta-lactam/transpept-like"/>
</dbReference>
<sequence>MAPPERGQKGSDHQLFRRALTSKPKKHVVTFLVSLIFLLTFTFGDGAQVRPEFTKEEVTNIENFLVEIWNCFDVPAISLGVIRGRATFATGTGLADYDTAQPVDSTTIFNLGSTSKALVPYILAEIMNGKGNQDGR</sequence>
<dbReference type="SUPFAM" id="SSF56601">
    <property type="entry name" value="beta-lactamase/transpeptidase-like"/>
    <property type="match status" value="1"/>
</dbReference>
<keyword evidence="2" id="KW-1185">Reference proteome</keyword>
<protein>
    <recommendedName>
        <fullName evidence="3">Beta-lactamase-related domain-containing protein</fullName>
    </recommendedName>
</protein>
<dbReference type="Proteomes" id="UP001283361">
    <property type="component" value="Unassembled WGS sequence"/>
</dbReference>